<protein>
    <submittedName>
        <fullName evidence="2">Uncharacterized protein</fullName>
    </submittedName>
</protein>
<organism evidence="2 3">
    <name type="scientific">Umbra pygmaea</name>
    <name type="common">Eastern mudminnow</name>
    <dbReference type="NCBI Taxonomy" id="75934"/>
    <lineage>
        <taxon>Eukaryota</taxon>
        <taxon>Metazoa</taxon>
        <taxon>Chordata</taxon>
        <taxon>Craniata</taxon>
        <taxon>Vertebrata</taxon>
        <taxon>Euteleostomi</taxon>
        <taxon>Actinopterygii</taxon>
        <taxon>Neopterygii</taxon>
        <taxon>Teleostei</taxon>
        <taxon>Protacanthopterygii</taxon>
        <taxon>Esociformes</taxon>
        <taxon>Umbridae</taxon>
        <taxon>Umbra</taxon>
    </lineage>
</organism>
<feature type="compositionally biased region" description="Basic and acidic residues" evidence="1">
    <location>
        <begin position="22"/>
        <end position="39"/>
    </location>
</feature>
<keyword evidence="3" id="KW-1185">Reference proteome</keyword>
<dbReference type="Proteomes" id="UP001557470">
    <property type="component" value="Unassembled WGS sequence"/>
</dbReference>
<feature type="compositionally biased region" description="Polar residues" evidence="1">
    <location>
        <begin position="85"/>
        <end position="98"/>
    </location>
</feature>
<gene>
    <name evidence="2" type="ORF">UPYG_G00229550</name>
</gene>
<dbReference type="AlphaFoldDB" id="A0ABD0WD46"/>
<feature type="compositionally biased region" description="Basic and acidic residues" evidence="1">
    <location>
        <begin position="61"/>
        <end position="70"/>
    </location>
</feature>
<feature type="region of interest" description="Disordered" evidence="1">
    <location>
        <begin position="1"/>
        <end position="120"/>
    </location>
</feature>
<accession>A0ABD0WD46</accession>
<dbReference type="EMBL" id="JAGEUA010000007">
    <property type="protein sequence ID" value="KAL0969594.1"/>
    <property type="molecule type" value="Genomic_DNA"/>
</dbReference>
<feature type="compositionally biased region" description="Basic and acidic residues" evidence="1">
    <location>
        <begin position="99"/>
        <end position="109"/>
    </location>
</feature>
<proteinExistence type="predicted"/>
<comment type="caution">
    <text evidence="2">The sequence shown here is derived from an EMBL/GenBank/DDBJ whole genome shotgun (WGS) entry which is preliminary data.</text>
</comment>
<evidence type="ECO:0000313" key="2">
    <source>
        <dbReference type="EMBL" id="KAL0969594.1"/>
    </source>
</evidence>
<evidence type="ECO:0000313" key="3">
    <source>
        <dbReference type="Proteomes" id="UP001557470"/>
    </source>
</evidence>
<sequence length="120" mass="13460">MPNTHCGCITDRTHSYPPVAGDLKERKREGETEGERQTKMDPGTEGIGRADRQKRSSRTQSKSDLEKPTEQRWPGRLQTAVLSVISLTHIQADPQTGRPTDRQTHRKPGELSMAVPFLNV</sequence>
<name>A0ABD0WD46_UMBPY</name>
<evidence type="ECO:0000256" key="1">
    <source>
        <dbReference type="SAM" id="MobiDB-lite"/>
    </source>
</evidence>
<reference evidence="2 3" key="1">
    <citation type="submission" date="2024-06" db="EMBL/GenBank/DDBJ databases">
        <authorList>
            <person name="Pan Q."/>
            <person name="Wen M."/>
            <person name="Jouanno E."/>
            <person name="Zahm M."/>
            <person name="Klopp C."/>
            <person name="Cabau C."/>
            <person name="Louis A."/>
            <person name="Berthelot C."/>
            <person name="Parey E."/>
            <person name="Roest Crollius H."/>
            <person name="Montfort J."/>
            <person name="Robinson-Rechavi M."/>
            <person name="Bouchez O."/>
            <person name="Lampietro C."/>
            <person name="Lopez Roques C."/>
            <person name="Donnadieu C."/>
            <person name="Postlethwait J."/>
            <person name="Bobe J."/>
            <person name="Verreycken H."/>
            <person name="Guiguen Y."/>
        </authorList>
    </citation>
    <scope>NUCLEOTIDE SEQUENCE [LARGE SCALE GENOMIC DNA]</scope>
    <source>
        <strain evidence="2">Up_M1</strain>
        <tissue evidence="2">Testis</tissue>
    </source>
</reference>